<dbReference type="Proteomes" id="UP000243975">
    <property type="component" value="Unassembled WGS sequence"/>
</dbReference>
<reference evidence="1 2" key="1">
    <citation type="journal article" date="2016" name="Sci. Rep.">
        <title>The genome sequence of the outbreeding globe artichoke constructed de novo incorporating a phase-aware low-pass sequencing strategy of F1 progeny.</title>
        <authorList>
            <person name="Scaglione D."/>
            <person name="Reyes-Chin-Wo S."/>
            <person name="Acquadro A."/>
            <person name="Froenicke L."/>
            <person name="Portis E."/>
            <person name="Beitel C."/>
            <person name="Tirone M."/>
            <person name="Mauro R."/>
            <person name="Lo Monaco A."/>
            <person name="Mauromicale G."/>
            <person name="Faccioli P."/>
            <person name="Cattivelli L."/>
            <person name="Rieseberg L."/>
            <person name="Michelmore R."/>
            <person name="Lanteri S."/>
        </authorList>
    </citation>
    <scope>NUCLEOTIDE SEQUENCE [LARGE SCALE GENOMIC DNA]</scope>
    <source>
        <strain evidence="1">2C</strain>
    </source>
</reference>
<dbReference type="AlphaFoldDB" id="A0A103XAY2"/>
<organism evidence="1 2">
    <name type="scientific">Cynara cardunculus var. scolymus</name>
    <name type="common">Globe artichoke</name>
    <name type="synonym">Cynara scolymus</name>
    <dbReference type="NCBI Taxonomy" id="59895"/>
    <lineage>
        <taxon>Eukaryota</taxon>
        <taxon>Viridiplantae</taxon>
        <taxon>Streptophyta</taxon>
        <taxon>Embryophyta</taxon>
        <taxon>Tracheophyta</taxon>
        <taxon>Spermatophyta</taxon>
        <taxon>Magnoliopsida</taxon>
        <taxon>eudicotyledons</taxon>
        <taxon>Gunneridae</taxon>
        <taxon>Pentapetalae</taxon>
        <taxon>asterids</taxon>
        <taxon>campanulids</taxon>
        <taxon>Asterales</taxon>
        <taxon>Asteraceae</taxon>
        <taxon>Carduoideae</taxon>
        <taxon>Cardueae</taxon>
        <taxon>Carduinae</taxon>
        <taxon>Cynara</taxon>
    </lineage>
</organism>
<evidence type="ECO:0000313" key="1">
    <source>
        <dbReference type="EMBL" id="KVH87377.1"/>
    </source>
</evidence>
<dbReference type="STRING" id="59895.A0A103XAY2"/>
<dbReference type="Gramene" id="KVH87377">
    <property type="protein sequence ID" value="KVH87377"/>
    <property type="gene ID" value="Ccrd_025392"/>
</dbReference>
<dbReference type="OMA" id="RAENCHM"/>
<accession>A0A103XAY2</accession>
<comment type="caution">
    <text evidence="1">The sequence shown here is derived from an EMBL/GenBank/DDBJ whole genome shotgun (WGS) entry which is preliminary data.</text>
</comment>
<sequence length="55" mass="6492">MYESLADQLIDIVVNAVERLVLHHGSRHPEMKRRAENCHMLTCNVSLEYEKRENI</sequence>
<dbReference type="InterPro" id="IPR027409">
    <property type="entry name" value="GroEL-like_apical_dom_sf"/>
</dbReference>
<dbReference type="EMBL" id="LEKV01006300">
    <property type="protein sequence ID" value="KVH87377.1"/>
    <property type="molecule type" value="Genomic_DNA"/>
</dbReference>
<keyword evidence="2" id="KW-1185">Reference proteome</keyword>
<gene>
    <name evidence="1" type="ORF">Ccrd_025392</name>
</gene>
<name>A0A103XAY2_CYNCS</name>
<feature type="non-terminal residue" evidence="1">
    <location>
        <position position="1"/>
    </location>
</feature>
<dbReference type="Gene3D" id="3.50.7.10">
    <property type="entry name" value="GroEL"/>
    <property type="match status" value="1"/>
</dbReference>
<protein>
    <submittedName>
        <fullName evidence="1">Chaperonin Cpn60/TCP-1</fullName>
    </submittedName>
</protein>
<evidence type="ECO:0000313" key="2">
    <source>
        <dbReference type="Proteomes" id="UP000243975"/>
    </source>
</evidence>
<proteinExistence type="predicted"/>